<name>A0A087TI95_STEMI</name>
<reference evidence="1 2" key="1">
    <citation type="submission" date="2013-11" db="EMBL/GenBank/DDBJ databases">
        <title>Genome sequencing of Stegodyphus mimosarum.</title>
        <authorList>
            <person name="Bechsgaard J."/>
        </authorList>
    </citation>
    <scope>NUCLEOTIDE SEQUENCE [LARGE SCALE GENOMIC DNA]</scope>
</reference>
<accession>A0A087TI95</accession>
<proteinExistence type="predicted"/>
<evidence type="ECO:0000313" key="2">
    <source>
        <dbReference type="Proteomes" id="UP000054359"/>
    </source>
</evidence>
<organism evidence="1 2">
    <name type="scientific">Stegodyphus mimosarum</name>
    <name type="common">African social velvet spider</name>
    <dbReference type="NCBI Taxonomy" id="407821"/>
    <lineage>
        <taxon>Eukaryota</taxon>
        <taxon>Metazoa</taxon>
        <taxon>Ecdysozoa</taxon>
        <taxon>Arthropoda</taxon>
        <taxon>Chelicerata</taxon>
        <taxon>Arachnida</taxon>
        <taxon>Araneae</taxon>
        <taxon>Araneomorphae</taxon>
        <taxon>Entelegynae</taxon>
        <taxon>Eresoidea</taxon>
        <taxon>Eresidae</taxon>
        <taxon>Stegodyphus</taxon>
    </lineage>
</organism>
<sequence>MQSSEFLIDIRDPASDRFYREIWQKTATENAHIYEEVFQCIPTDKVRNFHQLREYQAKASLANLNAVAAREKAKKIRGHLVAFPMLFLCEEKLKPTLSVKEHYLPNSVWT</sequence>
<dbReference type="OMA" id="FRCIPAD"/>
<dbReference type="STRING" id="407821.A0A087TI95"/>
<dbReference type="AlphaFoldDB" id="A0A087TI95"/>
<dbReference type="Proteomes" id="UP000054359">
    <property type="component" value="Unassembled WGS sequence"/>
</dbReference>
<evidence type="ECO:0000313" key="1">
    <source>
        <dbReference type="EMBL" id="KFM64834.1"/>
    </source>
</evidence>
<gene>
    <name evidence="1" type="ORF">X975_21814</name>
</gene>
<keyword evidence="2" id="KW-1185">Reference proteome</keyword>
<protein>
    <submittedName>
        <fullName evidence="1">Phospholipase D1</fullName>
    </submittedName>
</protein>
<dbReference type="EMBL" id="KK115335">
    <property type="protein sequence ID" value="KFM64834.1"/>
    <property type="molecule type" value="Genomic_DNA"/>
</dbReference>
<feature type="non-terminal residue" evidence="1">
    <location>
        <position position="110"/>
    </location>
</feature>
<dbReference type="OrthoDB" id="6426969at2759"/>